<keyword evidence="2" id="KW-1185">Reference proteome</keyword>
<dbReference type="RefSeq" id="XP_040711646.1">
    <property type="nucleotide sequence ID" value="XM_040861112.1"/>
</dbReference>
<organism evidence="1 2">
    <name type="scientific">Pseudomassariella vexata</name>
    <dbReference type="NCBI Taxonomy" id="1141098"/>
    <lineage>
        <taxon>Eukaryota</taxon>
        <taxon>Fungi</taxon>
        <taxon>Dikarya</taxon>
        <taxon>Ascomycota</taxon>
        <taxon>Pezizomycotina</taxon>
        <taxon>Sordariomycetes</taxon>
        <taxon>Xylariomycetidae</taxon>
        <taxon>Amphisphaeriales</taxon>
        <taxon>Pseudomassariaceae</taxon>
        <taxon>Pseudomassariella</taxon>
    </lineage>
</organism>
<reference evidence="1 2" key="1">
    <citation type="submission" date="2016-07" db="EMBL/GenBank/DDBJ databases">
        <title>Pervasive Adenine N6-methylation of Active Genes in Fungi.</title>
        <authorList>
            <consortium name="DOE Joint Genome Institute"/>
            <person name="Mondo S.J."/>
            <person name="Dannebaum R.O."/>
            <person name="Kuo R.C."/>
            <person name="Labutti K."/>
            <person name="Haridas S."/>
            <person name="Kuo A."/>
            <person name="Salamov A."/>
            <person name="Ahrendt S.R."/>
            <person name="Lipzen A."/>
            <person name="Sullivan W."/>
            <person name="Andreopoulos W.B."/>
            <person name="Clum A."/>
            <person name="Lindquist E."/>
            <person name="Daum C."/>
            <person name="Ramamoorthy G.K."/>
            <person name="Gryganskyi A."/>
            <person name="Culley D."/>
            <person name="Magnuson J.K."/>
            <person name="James T.Y."/>
            <person name="O'Malley M.A."/>
            <person name="Stajich J.E."/>
            <person name="Spatafora J.W."/>
            <person name="Visel A."/>
            <person name="Grigoriev I.V."/>
        </authorList>
    </citation>
    <scope>NUCLEOTIDE SEQUENCE [LARGE SCALE GENOMIC DNA]</scope>
    <source>
        <strain evidence="1 2">CBS 129021</strain>
    </source>
</reference>
<comment type="caution">
    <text evidence="1">The sequence shown here is derived from an EMBL/GenBank/DDBJ whole genome shotgun (WGS) entry which is preliminary data.</text>
</comment>
<dbReference type="OrthoDB" id="4776374at2759"/>
<dbReference type="Proteomes" id="UP000193689">
    <property type="component" value="Unassembled WGS sequence"/>
</dbReference>
<accession>A0A1Y2DI66</accession>
<gene>
    <name evidence="1" type="ORF">BCR38DRAFT_446733</name>
</gene>
<sequence length="183" mass="21261">MPSVHHRNRRANCQSHVASNITRYQGGTDTKPYQGYHDNFRIQELRLKSEFLDIYAVKCLCGRTFEAQAFSLSCPCRKLLESRKRRMKRIYRSQNFVNVFDSEGKRFLVTQTDRSPAEWENVCHQIKQGGNEFENRDEDGFFEATIMPQETSTDQPTPPSTPSFSYADILARGLERQNEHKGC</sequence>
<dbReference type="InParanoid" id="A0A1Y2DI66"/>
<evidence type="ECO:0000313" key="2">
    <source>
        <dbReference type="Proteomes" id="UP000193689"/>
    </source>
</evidence>
<name>A0A1Y2DI66_9PEZI</name>
<protein>
    <submittedName>
        <fullName evidence="1">Uncharacterized protein</fullName>
    </submittedName>
</protein>
<proteinExistence type="predicted"/>
<evidence type="ECO:0000313" key="1">
    <source>
        <dbReference type="EMBL" id="ORY58834.1"/>
    </source>
</evidence>
<dbReference type="AlphaFoldDB" id="A0A1Y2DI66"/>
<dbReference type="EMBL" id="MCFJ01000015">
    <property type="protein sequence ID" value="ORY58834.1"/>
    <property type="molecule type" value="Genomic_DNA"/>
</dbReference>
<dbReference type="GeneID" id="63777324"/>